<evidence type="ECO:0008006" key="6">
    <source>
        <dbReference type="Google" id="ProtNLM"/>
    </source>
</evidence>
<accession>A0A8T1AQA0</accession>
<dbReference type="InterPro" id="IPR001387">
    <property type="entry name" value="Cro/C1-type_HTH"/>
</dbReference>
<evidence type="ECO:0000313" key="2">
    <source>
        <dbReference type="EMBL" id="KAG2884601.1"/>
    </source>
</evidence>
<dbReference type="Gene3D" id="1.10.260.40">
    <property type="entry name" value="lambda repressor-like DNA-binding domains"/>
    <property type="match status" value="1"/>
</dbReference>
<dbReference type="InterPro" id="IPR009057">
    <property type="entry name" value="Homeodomain-like_sf"/>
</dbReference>
<dbReference type="GO" id="GO:0003677">
    <property type="term" value="F:DNA binding"/>
    <property type="evidence" value="ECO:0007669"/>
    <property type="project" value="InterPro"/>
</dbReference>
<dbReference type="EMBL" id="RCMI01001485">
    <property type="protein sequence ID" value="KAG2884601.1"/>
    <property type="molecule type" value="Genomic_DNA"/>
</dbReference>
<reference evidence="2" key="1">
    <citation type="submission" date="2018-10" db="EMBL/GenBank/DDBJ databases">
        <title>Effector identification in a new, highly contiguous assembly of the strawberry crown rot pathogen Phytophthora cactorum.</title>
        <authorList>
            <person name="Armitage A.D."/>
            <person name="Nellist C.F."/>
            <person name="Bates H."/>
            <person name="Vickerstaff R.J."/>
            <person name="Harrison R.J."/>
        </authorList>
    </citation>
    <scope>NUCLEOTIDE SEQUENCE</scope>
    <source>
        <strain evidence="1">15-7</strain>
        <strain evidence="2">4032</strain>
        <strain evidence="3">4040</strain>
        <strain evidence="4">P415</strain>
    </source>
</reference>
<protein>
    <recommendedName>
        <fullName evidence="6">Homeodomain-like</fullName>
    </recommendedName>
</protein>
<dbReference type="Pfam" id="PF13384">
    <property type="entry name" value="HTH_23"/>
    <property type="match status" value="1"/>
</dbReference>
<dbReference type="EMBL" id="RCML01001451">
    <property type="protein sequence ID" value="KAG2962508.1"/>
    <property type="molecule type" value="Genomic_DNA"/>
</dbReference>
<dbReference type="EMBL" id="RCMG01001407">
    <property type="protein sequence ID" value="KAG2828155.1"/>
    <property type="molecule type" value="Genomic_DNA"/>
</dbReference>
<organism evidence="2 5">
    <name type="scientific">Phytophthora cactorum</name>
    <dbReference type="NCBI Taxonomy" id="29920"/>
    <lineage>
        <taxon>Eukaryota</taxon>
        <taxon>Sar</taxon>
        <taxon>Stramenopiles</taxon>
        <taxon>Oomycota</taxon>
        <taxon>Peronosporomycetes</taxon>
        <taxon>Peronosporales</taxon>
        <taxon>Peronosporaceae</taxon>
        <taxon>Phytophthora</taxon>
    </lineage>
</organism>
<comment type="caution">
    <text evidence="2">The sequence shown here is derived from an EMBL/GenBank/DDBJ whole genome shotgun (WGS) entry which is preliminary data.</text>
</comment>
<dbReference type="Proteomes" id="UP000735874">
    <property type="component" value="Unassembled WGS sequence"/>
</dbReference>
<dbReference type="CDD" id="cd00093">
    <property type="entry name" value="HTH_XRE"/>
    <property type="match status" value="1"/>
</dbReference>
<evidence type="ECO:0000313" key="5">
    <source>
        <dbReference type="Proteomes" id="UP000774804"/>
    </source>
</evidence>
<evidence type="ECO:0000313" key="3">
    <source>
        <dbReference type="EMBL" id="KAG2894072.1"/>
    </source>
</evidence>
<dbReference type="InterPro" id="IPR010982">
    <property type="entry name" value="Lambda_DNA-bd_dom_sf"/>
</dbReference>
<dbReference type="EMBL" id="RCMK01001447">
    <property type="protein sequence ID" value="KAG2894072.1"/>
    <property type="molecule type" value="Genomic_DNA"/>
</dbReference>
<gene>
    <name evidence="1" type="ORF">PC113_g21510</name>
    <name evidence="2" type="ORF">PC115_g21291</name>
    <name evidence="3" type="ORF">PC117_g23578</name>
    <name evidence="4" type="ORF">PC118_g21392</name>
</gene>
<proteinExistence type="predicted"/>
<dbReference type="Proteomes" id="UP000697107">
    <property type="component" value="Unassembled WGS sequence"/>
</dbReference>
<evidence type="ECO:0000313" key="4">
    <source>
        <dbReference type="EMBL" id="KAG2962508.1"/>
    </source>
</evidence>
<sequence length="71" mass="8907">MGKRVNVQRMEKERIELLKKWREHPEWSLEEAARQLKVRPSTLRDWKNRYWSKLDTITDSYRIRRKDFQSC</sequence>
<dbReference type="Proteomes" id="UP000736787">
    <property type="component" value="Unassembled WGS sequence"/>
</dbReference>
<dbReference type="SUPFAM" id="SSF46689">
    <property type="entry name" value="Homeodomain-like"/>
    <property type="match status" value="1"/>
</dbReference>
<evidence type="ECO:0000313" key="1">
    <source>
        <dbReference type="EMBL" id="KAG2828155.1"/>
    </source>
</evidence>
<dbReference type="Proteomes" id="UP000774804">
    <property type="component" value="Unassembled WGS sequence"/>
</dbReference>
<dbReference type="AlphaFoldDB" id="A0A8T1AQA0"/>
<name>A0A8T1AQA0_9STRA</name>